<keyword evidence="2" id="KW-0472">Membrane</keyword>
<accession>A0A835TCA3</accession>
<dbReference type="PROSITE" id="PS00108">
    <property type="entry name" value="PROTEIN_KINASE_ST"/>
    <property type="match status" value="1"/>
</dbReference>
<dbReference type="PROSITE" id="PS50011">
    <property type="entry name" value="PROTEIN_KINASE_DOM"/>
    <property type="match status" value="1"/>
</dbReference>
<keyword evidence="5" id="KW-1185">Reference proteome</keyword>
<dbReference type="InterPro" id="IPR051681">
    <property type="entry name" value="Ser/Thr_Kinases-Pseudokinases"/>
</dbReference>
<feature type="compositionally biased region" description="Gly residues" evidence="1">
    <location>
        <begin position="842"/>
        <end position="852"/>
    </location>
</feature>
<dbReference type="GO" id="GO:0004674">
    <property type="term" value="F:protein serine/threonine kinase activity"/>
    <property type="evidence" value="ECO:0007669"/>
    <property type="project" value="TreeGrafter"/>
</dbReference>
<feature type="compositionally biased region" description="Low complexity" evidence="1">
    <location>
        <begin position="1575"/>
        <end position="1631"/>
    </location>
</feature>
<feature type="compositionally biased region" description="Low complexity" evidence="1">
    <location>
        <begin position="1062"/>
        <end position="1083"/>
    </location>
</feature>
<feature type="region of interest" description="Disordered" evidence="1">
    <location>
        <begin position="597"/>
        <end position="637"/>
    </location>
</feature>
<evidence type="ECO:0000259" key="3">
    <source>
        <dbReference type="PROSITE" id="PS50011"/>
    </source>
</evidence>
<dbReference type="PANTHER" id="PTHR44329:SF214">
    <property type="entry name" value="PROTEIN KINASE DOMAIN-CONTAINING PROTEIN"/>
    <property type="match status" value="1"/>
</dbReference>
<dbReference type="EMBL" id="JAEHOC010000013">
    <property type="protein sequence ID" value="KAG2436230.1"/>
    <property type="molecule type" value="Genomic_DNA"/>
</dbReference>
<feature type="compositionally biased region" description="Low complexity" evidence="1">
    <location>
        <begin position="440"/>
        <end position="456"/>
    </location>
</feature>
<name>A0A835TCA3_CHLIN</name>
<comment type="caution">
    <text evidence="4">The sequence shown here is derived from an EMBL/GenBank/DDBJ whole genome shotgun (WGS) entry which is preliminary data.</text>
</comment>
<feature type="compositionally biased region" description="Gly residues" evidence="1">
    <location>
        <begin position="379"/>
        <end position="397"/>
    </location>
</feature>
<feature type="domain" description="Protein kinase" evidence="3">
    <location>
        <begin position="1115"/>
        <end position="1494"/>
    </location>
</feature>
<dbReference type="SMART" id="SM00220">
    <property type="entry name" value="S_TKc"/>
    <property type="match status" value="1"/>
</dbReference>
<feature type="compositionally biased region" description="Polar residues" evidence="1">
    <location>
        <begin position="827"/>
        <end position="840"/>
    </location>
</feature>
<dbReference type="Pfam" id="PF07714">
    <property type="entry name" value="PK_Tyr_Ser-Thr"/>
    <property type="match status" value="1"/>
</dbReference>
<feature type="compositionally biased region" description="Low complexity" evidence="1">
    <location>
        <begin position="800"/>
        <end position="813"/>
    </location>
</feature>
<dbReference type="InterPro" id="IPR000719">
    <property type="entry name" value="Prot_kinase_dom"/>
</dbReference>
<keyword evidence="2" id="KW-0812">Transmembrane</keyword>
<evidence type="ECO:0000256" key="2">
    <source>
        <dbReference type="SAM" id="Phobius"/>
    </source>
</evidence>
<dbReference type="PANTHER" id="PTHR44329">
    <property type="entry name" value="SERINE/THREONINE-PROTEIN KINASE TNNI3K-RELATED"/>
    <property type="match status" value="1"/>
</dbReference>
<dbReference type="OrthoDB" id="339325at2759"/>
<dbReference type="Gene3D" id="3.30.200.20">
    <property type="entry name" value="Phosphorylase Kinase, domain 1"/>
    <property type="match status" value="1"/>
</dbReference>
<proteinExistence type="predicted"/>
<feature type="region of interest" description="Disordered" evidence="1">
    <location>
        <begin position="1035"/>
        <end position="1095"/>
    </location>
</feature>
<feature type="transmembrane region" description="Helical" evidence="2">
    <location>
        <begin position="257"/>
        <end position="280"/>
    </location>
</feature>
<dbReference type="Proteomes" id="UP000650467">
    <property type="component" value="Unassembled WGS sequence"/>
</dbReference>
<organism evidence="4 5">
    <name type="scientific">Chlamydomonas incerta</name>
    <dbReference type="NCBI Taxonomy" id="51695"/>
    <lineage>
        <taxon>Eukaryota</taxon>
        <taxon>Viridiplantae</taxon>
        <taxon>Chlorophyta</taxon>
        <taxon>core chlorophytes</taxon>
        <taxon>Chlorophyceae</taxon>
        <taxon>CS clade</taxon>
        <taxon>Chlamydomonadales</taxon>
        <taxon>Chlamydomonadaceae</taxon>
        <taxon>Chlamydomonas</taxon>
    </lineage>
</organism>
<feature type="compositionally biased region" description="Gly residues" evidence="1">
    <location>
        <begin position="408"/>
        <end position="432"/>
    </location>
</feature>
<dbReference type="InterPro" id="IPR008271">
    <property type="entry name" value="Ser/Thr_kinase_AS"/>
</dbReference>
<feature type="region of interest" description="Disordered" evidence="1">
    <location>
        <begin position="352"/>
        <end position="456"/>
    </location>
</feature>
<feature type="compositionally biased region" description="Gly residues" evidence="1">
    <location>
        <begin position="785"/>
        <end position="799"/>
    </location>
</feature>
<feature type="region of interest" description="Disordered" evidence="1">
    <location>
        <begin position="768"/>
        <end position="878"/>
    </location>
</feature>
<evidence type="ECO:0000313" key="5">
    <source>
        <dbReference type="Proteomes" id="UP000650467"/>
    </source>
</evidence>
<dbReference type="InterPro" id="IPR001245">
    <property type="entry name" value="Ser-Thr/Tyr_kinase_cat_dom"/>
</dbReference>
<feature type="region of interest" description="Disordered" evidence="1">
    <location>
        <begin position="1530"/>
        <end position="1631"/>
    </location>
</feature>
<dbReference type="Gene3D" id="1.10.510.10">
    <property type="entry name" value="Transferase(Phosphotransferase) domain 1"/>
    <property type="match status" value="1"/>
</dbReference>
<dbReference type="SUPFAM" id="SSF56112">
    <property type="entry name" value="Protein kinase-like (PK-like)"/>
    <property type="match status" value="1"/>
</dbReference>
<gene>
    <name evidence="4" type="ORF">HXX76_006541</name>
</gene>
<feature type="region of interest" description="Disordered" evidence="1">
    <location>
        <begin position="1189"/>
        <end position="1216"/>
    </location>
</feature>
<feature type="compositionally biased region" description="Low complexity" evidence="1">
    <location>
        <begin position="775"/>
        <end position="784"/>
    </location>
</feature>
<dbReference type="InterPro" id="IPR011009">
    <property type="entry name" value="Kinase-like_dom_sf"/>
</dbReference>
<dbReference type="GO" id="GO:0005524">
    <property type="term" value="F:ATP binding"/>
    <property type="evidence" value="ECO:0007669"/>
    <property type="project" value="InterPro"/>
</dbReference>
<feature type="compositionally biased region" description="Low complexity" evidence="1">
    <location>
        <begin position="1530"/>
        <end position="1542"/>
    </location>
</feature>
<evidence type="ECO:0000256" key="1">
    <source>
        <dbReference type="SAM" id="MobiDB-lite"/>
    </source>
</evidence>
<feature type="region of interest" description="Disordered" evidence="1">
    <location>
        <begin position="1127"/>
        <end position="1148"/>
    </location>
</feature>
<feature type="compositionally biased region" description="Low complexity" evidence="1">
    <location>
        <begin position="352"/>
        <end position="378"/>
    </location>
</feature>
<reference evidence="4" key="1">
    <citation type="journal article" date="2020" name="bioRxiv">
        <title>Comparative genomics of Chlamydomonas.</title>
        <authorList>
            <person name="Craig R.J."/>
            <person name="Hasan A.R."/>
            <person name="Ness R.W."/>
            <person name="Keightley P.D."/>
        </authorList>
    </citation>
    <scope>NUCLEOTIDE SEQUENCE</scope>
    <source>
        <strain evidence="4">SAG 7.73</strain>
    </source>
</reference>
<feature type="compositionally biased region" description="Acidic residues" evidence="1">
    <location>
        <begin position="610"/>
        <end position="619"/>
    </location>
</feature>
<protein>
    <recommendedName>
        <fullName evidence="3">Protein kinase domain-containing protein</fullName>
    </recommendedName>
</protein>
<keyword evidence="2" id="KW-1133">Transmembrane helix</keyword>
<sequence>MGVDPVDIRNDLRIIGAGVGTLTHLSANYLSNKVTLHPNVTLSLENLVLTGILRGIGQHLDLLSRSDGGSVRYLNTINYRQACLPFTVFYKQLQSLPPASPAAGVADPPGLVPRNIAVRFSNGSAMHMAPNGTVYVSSGGGGGSTSTGGSAAAAPPPPAQLCWTTSPSLTAASPRTCMSPYLDMIAYGTYNQILEGAVGANGGYNSYFARSYGVCDNPISMDCLNTMGGDLCLAAALAPFIRSATDVAGPPPQDNTALAVGLGVGLGAALLVAVALFVVFMRSRARHRQESAKATAAIAAANANAAAANSAAAASRSGSLYPPASSDTTSAALVDMEKGSSRGGGVGLVLSAANGAGSGPPSAATPLGTSGERGLLLDSGGGRVGRGGKRSGVGSGSPGASRYKGDAHSGGSGGARGRAVLNGGGGGGGTSGTGSDDESSGSSRSSSSTSSGVTIEGSTMTVVQRPGDAAHGPSGVGLGEVEVARFQLLANAARQQAARGSRNGGGSQGGGGGGSLDVRVLHLLGQGSFGKVYKGIWHGTLVALKAQVLPASLSGDARRRHMAVMEAAISSAINHPAIVQTYCYSFRPIRDTVGQRLEGKRGRAAKIPEDEPAEEEDMDLGGRGGSGAPRSTDRSGAGEDYGHELLLVLEYCDGGSLRAALDRGVFHRGRPWPWDWRRAIHPNNQQGGAGTGAGAAPGDLAGAFVWRSPAPGAPGGVHTVAAAGGSAAAAAGLGPGAGRPGGAYQQLATAADGGACVKLLELVGQMKGQIPPSNTPDAARRAAAAGGGGAQAGGPGGDGTPAAAPASATGSDPYHSKPLPGQGPSAEGSTGAQLELSSLSTGAGGGGGGAGTGPRASTLPSSIWPVQEEGGGSDDAVAAPAPAAAVGGVGAGPMPGVGGVGSTLLAVSTTLAGAPTAATSFVSSSFTNPVGAAAANGDNAAAAAAADRMAMMYLLQQAAAAVAAAGDSGDLAASDYARAVADLALASATGTGAGGGAGGGGAEDVMLRRQAEEMRRQADEQQRMRQYAHELQAYQREQQHKAQPHMQVQTLPTSRRGGGAAGAIAAAGAAEADPQQHQHQQQQAPASGSDFRTGSIGLTGFSDASFLRNGTAPLSLDSRGRANGAAGGVANANGGGPRAKKSEGGAPVSVAEDDTLVAPPPGALAAAVLVAQAAAGGAGPVGGMGGGAAGNGARNRPSAAGSAMGSATTGTGTHTGTGASGGRLMAAVGPGSPADLAPGAAEVQPGIRYGLMLALAADVASGLLHLHAHGVVHGDVKASNVLLKQIVVSPDGWEAVGRALDTALSTNQLPTQPVSAANSIANTAAPSIADLQAHAQAHAHAHSSMLPAGGSGSVAAADVLAAERGPRLGLCAKVSDFGLSTMISAANTDTHISATTAAGSLSHMSPELLLCGHVSKAVDVYAYGVLLFELFTGERAWEGMPRALLPARVALEGWRPVFPPHTPRGFRELAERCWHPDPAKRPQFEEILTTLRTLREGWAASCGPQPPAEWSAVASPQLAFLQQLMARRATGTASSSAAPTPAAGGGTGRPPLQGHGSPAPARAMTPQPWMHPCGASSSSAAAAQQQRSSSAAAAQQQRSSSAAAAQQQRSSSAAAAQQQRSSSAAAAAAQQ</sequence>
<evidence type="ECO:0000313" key="4">
    <source>
        <dbReference type="EMBL" id="KAG2436230.1"/>
    </source>
</evidence>
<feature type="compositionally biased region" description="Low complexity" evidence="1">
    <location>
        <begin position="1191"/>
        <end position="1212"/>
    </location>
</feature>
<feature type="compositionally biased region" description="Basic and acidic residues" evidence="1">
    <location>
        <begin position="597"/>
        <end position="609"/>
    </location>
</feature>